<dbReference type="HOGENOM" id="CLU_2434433_0_0_7"/>
<evidence type="ECO:0000313" key="3">
    <source>
        <dbReference type="Proteomes" id="UP000001935"/>
    </source>
</evidence>
<proteinExistence type="predicted"/>
<sequence length="90" mass="9681">MADRDRVGQRGEPLALQLLLDPPGLGQLAAGERQRLAGAGEALERALLLRLADEALHEGLVALALPAPRHAGSMAPRARGRKRYTPPRYV</sequence>
<evidence type="ECO:0000256" key="1">
    <source>
        <dbReference type="SAM" id="MobiDB-lite"/>
    </source>
</evidence>
<protein>
    <submittedName>
        <fullName evidence="2">Uncharacterized protein</fullName>
    </submittedName>
</protein>
<dbReference type="AlphaFoldDB" id="Q2IJ38"/>
<dbReference type="EMBL" id="CP000251">
    <property type="protein sequence ID" value="ABC81666.1"/>
    <property type="molecule type" value="Genomic_DNA"/>
</dbReference>
<reference evidence="2 3" key="1">
    <citation type="submission" date="2006-01" db="EMBL/GenBank/DDBJ databases">
        <title>Complete sequence of Anaeromyxobacter dehalogenans 2CP-C.</title>
        <authorList>
            <consortium name="US DOE Joint Genome Institute"/>
            <person name="Copeland A."/>
            <person name="Lucas S."/>
            <person name="Lapidus A."/>
            <person name="Barry K."/>
            <person name="Detter J.C."/>
            <person name="Glavina T."/>
            <person name="Hammon N."/>
            <person name="Israni S."/>
            <person name="Pitluck S."/>
            <person name="Brettin T."/>
            <person name="Bruce D."/>
            <person name="Han C."/>
            <person name="Tapia R."/>
            <person name="Gilna P."/>
            <person name="Kiss H."/>
            <person name="Schmutz J."/>
            <person name="Larimer F."/>
            <person name="Land M."/>
            <person name="Kyrpides N."/>
            <person name="Anderson I."/>
            <person name="Sanford R.A."/>
            <person name="Ritalahti K.M."/>
            <person name="Thomas H.S."/>
            <person name="Kirby J.R."/>
            <person name="Zhulin I.B."/>
            <person name="Loeffler F.E."/>
            <person name="Richardson P."/>
        </authorList>
    </citation>
    <scope>NUCLEOTIDE SEQUENCE [LARGE SCALE GENOMIC DNA]</scope>
    <source>
        <strain evidence="2 3">2CP-C</strain>
    </source>
</reference>
<organism evidence="2 3">
    <name type="scientific">Anaeromyxobacter dehalogenans (strain 2CP-C)</name>
    <dbReference type="NCBI Taxonomy" id="290397"/>
    <lineage>
        <taxon>Bacteria</taxon>
        <taxon>Pseudomonadati</taxon>
        <taxon>Myxococcota</taxon>
        <taxon>Myxococcia</taxon>
        <taxon>Myxococcales</taxon>
        <taxon>Cystobacterineae</taxon>
        <taxon>Anaeromyxobacteraceae</taxon>
        <taxon>Anaeromyxobacter</taxon>
    </lineage>
</organism>
<name>Q2IJ38_ANADE</name>
<evidence type="ECO:0000313" key="2">
    <source>
        <dbReference type="EMBL" id="ABC81666.1"/>
    </source>
</evidence>
<feature type="region of interest" description="Disordered" evidence="1">
    <location>
        <begin position="71"/>
        <end position="90"/>
    </location>
</feature>
<dbReference type="Proteomes" id="UP000001935">
    <property type="component" value="Chromosome"/>
</dbReference>
<dbReference type="KEGG" id="ade:Adeh_1895"/>
<gene>
    <name evidence="2" type="ordered locus">Adeh_1895</name>
</gene>
<accession>Q2IJ38</accession>
<feature type="compositionally biased region" description="Basic residues" evidence="1">
    <location>
        <begin position="78"/>
        <end position="90"/>
    </location>
</feature>